<feature type="domain" description="Retrovirus-related Pol polyprotein from transposon TNT 1-94-like beta-barrel" evidence="1">
    <location>
        <begin position="108"/>
        <end position="154"/>
    </location>
</feature>
<comment type="caution">
    <text evidence="2">The sequence shown here is derived from an EMBL/GenBank/DDBJ whole genome shotgun (WGS) entry which is preliminary data.</text>
</comment>
<accession>A0AAW2JVI1</accession>
<protein>
    <recommendedName>
        <fullName evidence="1">Retrovirus-related Pol polyprotein from transposon TNT 1-94-like beta-barrel domain-containing protein</fullName>
    </recommendedName>
</protein>
<evidence type="ECO:0000259" key="1">
    <source>
        <dbReference type="Pfam" id="PF22936"/>
    </source>
</evidence>
<dbReference type="EMBL" id="JACGWK010000532">
    <property type="protein sequence ID" value="KAL0297952.1"/>
    <property type="molecule type" value="Genomic_DNA"/>
</dbReference>
<proteinExistence type="predicted"/>
<organism evidence="2">
    <name type="scientific">Sesamum angustifolium</name>
    <dbReference type="NCBI Taxonomy" id="2727405"/>
    <lineage>
        <taxon>Eukaryota</taxon>
        <taxon>Viridiplantae</taxon>
        <taxon>Streptophyta</taxon>
        <taxon>Embryophyta</taxon>
        <taxon>Tracheophyta</taxon>
        <taxon>Spermatophyta</taxon>
        <taxon>Magnoliopsida</taxon>
        <taxon>eudicotyledons</taxon>
        <taxon>Gunneridae</taxon>
        <taxon>Pentapetalae</taxon>
        <taxon>asterids</taxon>
        <taxon>lamiids</taxon>
        <taxon>Lamiales</taxon>
        <taxon>Pedaliaceae</taxon>
        <taxon>Sesamum</taxon>
    </lineage>
</organism>
<dbReference type="AlphaFoldDB" id="A0AAW2JVI1"/>
<evidence type="ECO:0000313" key="2">
    <source>
        <dbReference type="EMBL" id="KAL0297952.1"/>
    </source>
</evidence>
<sequence length="284" mass="32278">MAEPIEPENGQTAQYRLELDAYNKWLEQDMSARFTMLSCMHDNLIREYEKYPTAKELWEVLKVAYGSTSTTRLRALNLRYRCNKTCDKGSSRIRKLPSSASMQSLHCYGNGAQEEVLGIGSYQLKLSTGCELLLSDVQYAPDVRCNLLSVTALMGQELANECVSYVSSSVNIHDISVLWHASGTHRTRKDDKGLYIVPLTNMGNWATEQANLSFIRYCENSKGYVMYGEYPNKGMTEIESRDVDFLEEDFPSISEVKGNLELYELRDLKAAHLSLSRVRPHVLI</sequence>
<reference evidence="2" key="1">
    <citation type="submission" date="2020-06" db="EMBL/GenBank/DDBJ databases">
        <authorList>
            <person name="Li T."/>
            <person name="Hu X."/>
            <person name="Zhang T."/>
            <person name="Song X."/>
            <person name="Zhang H."/>
            <person name="Dai N."/>
            <person name="Sheng W."/>
            <person name="Hou X."/>
            <person name="Wei L."/>
        </authorList>
    </citation>
    <scope>NUCLEOTIDE SEQUENCE</scope>
    <source>
        <strain evidence="2">G01</strain>
        <tissue evidence="2">Leaf</tissue>
    </source>
</reference>
<dbReference type="Pfam" id="PF22936">
    <property type="entry name" value="Pol_BBD"/>
    <property type="match status" value="1"/>
</dbReference>
<dbReference type="InterPro" id="IPR054722">
    <property type="entry name" value="PolX-like_BBD"/>
</dbReference>
<gene>
    <name evidence="2" type="ORF">Sangu_2462900</name>
</gene>
<dbReference type="Pfam" id="PF14223">
    <property type="entry name" value="Retrotran_gag_2"/>
    <property type="match status" value="1"/>
</dbReference>
<reference evidence="2" key="2">
    <citation type="journal article" date="2024" name="Plant">
        <title>Genomic evolution and insights into agronomic trait innovations of Sesamum species.</title>
        <authorList>
            <person name="Miao H."/>
            <person name="Wang L."/>
            <person name="Qu L."/>
            <person name="Liu H."/>
            <person name="Sun Y."/>
            <person name="Le M."/>
            <person name="Wang Q."/>
            <person name="Wei S."/>
            <person name="Zheng Y."/>
            <person name="Lin W."/>
            <person name="Duan Y."/>
            <person name="Cao H."/>
            <person name="Xiong S."/>
            <person name="Wang X."/>
            <person name="Wei L."/>
            <person name="Li C."/>
            <person name="Ma Q."/>
            <person name="Ju M."/>
            <person name="Zhao R."/>
            <person name="Li G."/>
            <person name="Mu C."/>
            <person name="Tian Q."/>
            <person name="Mei H."/>
            <person name="Zhang T."/>
            <person name="Gao T."/>
            <person name="Zhang H."/>
        </authorList>
    </citation>
    <scope>NUCLEOTIDE SEQUENCE</scope>
    <source>
        <strain evidence="2">G01</strain>
    </source>
</reference>
<name>A0AAW2JVI1_9LAMI</name>